<evidence type="ECO:0000256" key="1">
    <source>
        <dbReference type="ARBA" id="ARBA00022614"/>
    </source>
</evidence>
<protein>
    <submittedName>
        <fullName evidence="3">LRC40 protein</fullName>
    </submittedName>
</protein>
<comment type="caution">
    <text evidence="3">The sequence shown here is derived from an EMBL/GenBank/DDBJ whole genome shotgun (WGS) entry which is preliminary data.</text>
</comment>
<dbReference type="Pfam" id="PF13855">
    <property type="entry name" value="LRR_8"/>
    <property type="match status" value="1"/>
</dbReference>
<dbReference type="InterPro" id="IPR032675">
    <property type="entry name" value="LRR_dom_sf"/>
</dbReference>
<proteinExistence type="predicted"/>
<dbReference type="EMBL" id="JAAWVQ010154015">
    <property type="protein sequence ID" value="MBN3285948.1"/>
    <property type="molecule type" value="Genomic_DNA"/>
</dbReference>
<name>A0ABS2YHN7_POLSP</name>
<dbReference type="InterPro" id="IPR050216">
    <property type="entry name" value="LRR_domain-containing"/>
</dbReference>
<organism evidence="3 4">
    <name type="scientific">Polyodon spathula</name>
    <name type="common">North American paddlefish</name>
    <name type="synonym">Squalus spathula</name>
    <dbReference type="NCBI Taxonomy" id="7913"/>
    <lineage>
        <taxon>Eukaryota</taxon>
        <taxon>Metazoa</taxon>
        <taxon>Chordata</taxon>
        <taxon>Craniata</taxon>
        <taxon>Vertebrata</taxon>
        <taxon>Euteleostomi</taxon>
        <taxon>Actinopterygii</taxon>
        <taxon>Chondrostei</taxon>
        <taxon>Acipenseriformes</taxon>
        <taxon>Polyodontidae</taxon>
        <taxon>Polyodon</taxon>
    </lineage>
</organism>
<keyword evidence="1" id="KW-0433">Leucine-rich repeat</keyword>
<keyword evidence="4" id="KW-1185">Reference proteome</keyword>
<feature type="non-terminal residue" evidence="3">
    <location>
        <position position="112"/>
    </location>
</feature>
<dbReference type="PROSITE" id="PS51450">
    <property type="entry name" value="LRR"/>
    <property type="match status" value="1"/>
</dbReference>
<evidence type="ECO:0000313" key="3">
    <source>
        <dbReference type="EMBL" id="MBN3285948.1"/>
    </source>
</evidence>
<feature type="non-terminal residue" evidence="3">
    <location>
        <position position="1"/>
    </location>
</feature>
<sequence>IVLPPSVSQMTQLKKLFLNDNKLLLPPTEVLCRMNLISLPSSLRKLRQLQKTGARNNHIATLPTEFVQLKALQWLNLANNELSDLPKNFMNLEVLAYLNLDGNTFLESLSGQ</sequence>
<dbReference type="PANTHER" id="PTHR48051:SF48">
    <property type="entry name" value="MULTIFUNCTIONAL ROCO FAMILY SIGNALING REGULATOR 1"/>
    <property type="match status" value="1"/>
</dbReference>
<gene>
    <name evidence="3" type="primary">Lrrc40_1</name>
    <name evidence="3" type="ORF">GTO93_0017637</name>
</gene>
<dbReference type="InterPro" id="IPR001611">
    <property type="entry name" value="Leu-rich_rpt"/>
</dbReference>
<accession>A0ABS2YHN7</accession>
<evidence type="ECO:0000313" key="4">
    <source>
        <dbReference type="Proteomes" id="UP001166093"/>
    </source>
</evidence>
<dbReference type="Gene3D" id="3.80.10.10">
    <property type="entry name" value="Ribonuclease Inhibitor"/>
    <property type="match status" value="1"/>
</dbReference>
<evidence type="ECO:0000256" key="2">
    <source>
        <dbReference type="ARBA" id="ARBA00022737"/>
    </source>
</evidence>
<keyword evidence="2" id="KW-0677">Repeat</keyword>
<dbReference type="Proteomes" id="UP001166093">
    <property type="component" value="Unassembled WGS sequence"/>
</dbReference>
<reference evidence="3" key="1">
    <citation type="journal article" date="2021" name="Cell">
        <title>Tracing the genetic footprints of vertebrate landing in non-teleost ray-finned fishes.</title>
        <authorList>
            <person name="Bi X."/>
            <person name="Wang K."/>
            <person name="Yang L."/>
            <person name="Pan H."/>
            <person name="Jiang H."/>
            <person name="Wei Q."/>
            <person name="Fang M."/>
            <person name="Yu H."/>
            <person name="Zhu C."/>
            <person name="Cai Y."/>
            <person name="He Y."/>
            <person name="Gan X."/>
            <person name="Zeng H."/>
            <person name="Yu D."/>
            <person name="Zhu Y."/>
            <person name="Jiang H."/>
            <person name="Qiu Q."/>
            <person name="Yang H."/>
            <person name="Zhang Y.E."/>
            <person name="Wang W."/>
            <person name="Zhu M."/>
            <person name="He S."/>
            <person name="Zhang G."/>
        </authorList>
    </citation>
    <scope>NUCLEOTIDE SEQUENCE</scope>
    <source>
        <strain evidence="3">Pddl_001</strain>
    </source>
</reference>
<dbReference type="SUPFAM" id="SSF52058">
    <property type="entry name" value="L domain-like"/>
    <property type="match status" value="1"/>
</dbReference>
<dbReference type="PANTHER" id="PTHR48051">
    <property type="match status" value="1"/>
</dbReference>